<keyword evidence="5" id="KW-1185">Reference proteome</keyword>
<evidence type="ECO:0000313" key="5">
    <source>
        <dbReference type="Proteomes" id="UP000005408"/>
    </source>
</evidence>
<evidence type="ECO:0000256" key="3">
    <source>
        <dbReference type="SAM" id="SignalP"/>
    </source>
</evidence>
<evidence type="ECO:0008006" key="6">
    <source>
        <dbReference type="Google" id="ProtNLM"/>
    </source>
</evidence>
<keyword evidence="2" id="KW-0812">Transmembrane</keyword>
<reference evidence="4" key="1">
    <citation type="submission" date="2022-08" db="UniProtKB">
        <authorList>
            <consortium name="EnsemblMetazoa"/>
        </authorList>
    </citation>
    <scope>IDENTIFICATION</scope>
    <source>
        <strain evidence="4">05x7-T-G4-1.051#20</strain>
    </source>
</reference>
<proteinExistence type="predicted"/>
<evidence type="ECO:0000313" key="4">
    <source>
        <dbReference type="EnsemblMetazoa" id="G34990.1:cds"/>
    </source>
</evidence>
<keyword evidence="2" id="KW-1133">Transmembrane helix</keyword>
<dbReference type="AlphaFoldDB" id="A0A8W8MTJ5"/>
<organism evidence="4 5">
    <name type="scientific">Magallana gigas</name>
    <name type="common">Pacific oyster</name>
    <name type="synonym">Crassostrea gigas</name>
    <dbReference type="NCBI Taxonomy" id="29159"/>
    <lineage>
        <taxon>Eukaryota</taxon>
        <taxon>Metazoa</taxon>
        <taxon>Spiralia</taxon>
        <taxon>Lophotrochozoa</taxon>
        <taxon>Mollusca</taxon>
        <taxon>Bivalvia</taxon>
        <taxon>Autobranchia</taxon>
        <taxon>Pteriomorphia</taxon>
        <taxon>Ostreida</taxon>
        <taxon>Ostreoidea</taxon>
        <taxon>Ostreidae</taxon>
        <taxon>Magallana</taxon>
    </lineage>
</organism>
<feature type="signal peptide" evidence="3">
    <location>
        <begin position="1"/>
        <end position="21"/>
    </location>
</feature>
<feature type="compositionally biased region" description="Basic and acidic residues" evidence="1">
    <location>
        <begin position="270"/>
        <end position="289"/>
    </location>
</feature>
<sequence length="289" mass="32461">MSYVKTVYWSILLLTFYDVGAQLLHFCETNGKDPCEVANETVPFEPEARYVNCDQPSGTQYCDRYIVPGWYRYSERMWDQCPSLGKCGTVYPYWLNGPHPTEVNTEVQRSVCKVGFGGCCERQVTIKIRNCGQFMAYCLPALDSCPERYCFGESGPSTTKTSTHLLQTVKAATNDGPSSSTTVIVMGAVIGILLISIIVFGSVVVVRKRYRNKGTDGNTYEEPFTTLQENTYETSANVYTNEEGGYEQLPVDHNTKSGYSVQSDDPYDSIDDRIRSGLSREEEINLEEK</sequence>
<accession>A0A8W8MTJ5</accession>
<feature type="transmembrane region" description="Helical" evidence="2">
    <location>
        <begin position="183"/>
        <end position="206"/>
    </location>
</feature>
<feature type="region of interest" description="Disordered" evidence="1">
    <location>
        <begin position="245"/>
        <end position="289"/>
    </location>
</feature>
<evidence type="ECO:0000256" key="1">
    <source>
        <dbReference type="SAM" id="MobiDB-lite"/>
    </source>
</evidence>
<dbReference type="Proteomes" id="UP000005408">
    <property type="component" value="Unassembled WGS sequence"/>
</dbReference>
<name>A0A8W8MTJ5_MAGGI</name>
<evidence type="ECO:0000256" key="2">
    <source>
        <dbReference type="SAM" id="Phobius"/>
    </source>
</evidence>
<dbReference type="EnsemblMetazoa" id="G34990.1">
    <property type="protein sequence ID" value="G34990.1:cds"/>
    <property type="gene ID" value="G34990"/>
</dbReference>
<protein>
    <recommendedName>
        <fullName evidence="6">Pancreatic secretory granule membrane major glycoprotein GP2</fullName>
    </recommendedName>
</protein>
<feature type="chain" id="PRO_5036451493" description="Pancreatic secretory granule membrane major glycoprotein GP2" evidence="3">
    <location>
        <begin position="22"/>
        <end position="289"/>
    </location>
</feature>
<keyword evidence="3" id="KW-0732">Signal</keyword>
<keyword evidence="2" id="KW-0472">Membrane</keyword>